<protein>
    <recommendedName>
        <fullName evidence="1">RNase H type-1 domain-containing protein</fullName>
    </recommendedName>
</protein>
<keyword evidence="3" id="KW-1185">Reference proteome</keyword>
<reference evidence="2 3" key="1">
    <citation type="submission" date="2024-11" db="EMBL/GenBank/DDBJ databases">
        <title>A near-complete genome assembly of Cinchona calisaya.</title>
        <authorList>
            <person name="Lian D.C."/>
            <person name="Zhao X.W."/>
            <person name="Wei L."/>
        </authorList>
    </citation>
    <scope>NUCLEOTIDE SEQUENCE [LARGE SCALE GENOMIC DNA]</scope>
    <source>
        <tissue evidence="2">Nenye</tissue>
    </source>
</reference>
<accession>A0ABD2Z0W9</accession>
<dbReference type="Pfam" id="PF13456">
    <property type="entry name" value="RVT_3"/>
    <property type="match status" value="1"/>
</dbReference>
<gene>
    <name evidence="2" type="ORF">ACH5RR_025718</name>
</gene>
<dbReference type="InterPro" id="IPR002156">
    <property type="entry name" value="RNaseH_domain"/>
</dbReference>
<evidence type="ECO:0000313" key="2">
    <source>
        <dbReference type="EMBL" id="KAL3513001.1"/>
    </source>
</evidence>
<organism evidence="2 3">
    <name type="scientific">Cinchona calisaya</name>
    <dbReference type="NCBI Taxonomy" id="153742"/>
    <lineage>
        <taxon>Eukaryota</taxon>
        <taxon>Viridiplantae</taxon>
        <taxon>Streptophyta</taxon>
        <taxon>Embryophyta</taxon>
        <taxon>Tracheophyta</taxon>
        <taxon>Spermatophyta</taxon>
        <taxon>Magnoliopsida</taxon>
        <taxon>eudicotyledons</taxon>
        <taxon>Gunneridae</taxon>
        <taxon>Pentapetalae</taxon>
        <taxon>asterids</taxon>
        <taxon>lamiids</taxon>
        <taxon>Gentianales</taxon>
        <taxon>Rubiaceae</taxon>
        <taxon>Cinchonoideae</taxon>
        <taxon>Cinchoneae</taxon>
        <taxon>Cinchona</taxon>
    </lineage>
</organism>
<dbReference type="SUPFAM" id="SSF53098">
    <property type="entry name" value="Ribonuclease H-like"/>
    <property type="match status" value="1"/>
</dbReference>
<dbReference type="Proteomes" id="UP001630127">
    <property type="component" value="Unassembled WGS sequence"/>
</dbReference>
<dbReference type="PANTHER" id="PTHR47723">
    <property type="entry name" value="OS05G0353850 PROTEIN"/>
    <property type="match status" value="1"/>
</dbReference>
<dbReference type="PROSITE" id="PS51257">
    <property type="entry name" value="PROKAR_LIPOPROTEIN"/>
    <property type="match status" value="1"/>
</dbReference>
<name>A0ABD2Z0W9_9GENT</name>
<dbReference type="InterPro" id="IPR012337">
    <property type="entry name" value="RNaseH-like_sf"/>
</dbReference>
<dbReference type="AlphaFoldDB" id="A0ABD2Z0W9"/>
<evidence type="ECO:0000313" key="3">
    <source>
        <dbReference type="Proteomes" id="UP001630127"/>
    </source>
</evidence>
<dbReference type="InterPro" id="IPR036397">
    <property type="entry name" value="RNaseH_sf"/>
</dbReference>
<evidence type="ECO:0000259" key="1">
    <source>
        <dbReference type="Pfam" id="PF13456"/>
    </source>
</evidence>
<dbReference type="CDD" id="cd06222">
    <property type="entry name" value="RNase_H_like"/>
    <property type="match status" value="1"/>
</dbReference>
<sequence length="150" mass="16746">MALKYHIVFLRMMWYYGIISSCDEVSLKAVKEVLREFSLRSGNPGSTGTGSLIKYHQGYWISGFNKRLGCATNVVVELWRIRDGLILAKSKSVDFLKVETDAIVSIGLTNKADISSHEYSSLISDCRALLLEFKEAITKHSYGEGSAEQS</sequence>
<dbReference type="Gene3D" id="3.30.420.10">
    <property type="entry name" value="Ribonuclease H-like superfamily/Ribonuclease H"/>
    <property type="match status" value="1"/>
</dbReference>
<dbReference type="InterPro" id="IPR044730">
    <property type="entry name" value="RNase_H-like_dom_plant"/>
</dbReference>
<comment type="caution">
    <text evidence="2">The sequence shown here is derived from an EMBL/GenBank/DDBJ whole genome shotgun (WGS) entry which is preliminary data.</text>
</comment>
<dbReference type="PANTHER" id="PTHR47723:SF19">
    <property type="entry name" value="POLYNUCLEOTIDYL TRANSFERASE, RIBONUCLEASE H-LIKE SUPERFAMILY PROTEIN"/>
    <property type="match status" value="1"/>
</dbReference>
<proteinExistence type="predicted"/>
<dbReference type="EMBL" id="JBJUIK010000011">
    <property type="protein sequence ID" value="KAL3513001.1"/>
    <property type="molecule type" value="Genomic_DNA"/>
</dbReference>
<dbReference type="InterPro" id="IPR053151">
    <property type="entry name" value="RNase_H-like"/>
</dbReference>
<feature type="domain" description="RNase H type-1" evidence="1">
    <location>
        <begin position="43"/>
        <end position="144"/>
    </location>
</feature>